<keyword evidence="7" id="KW-1185">Reference proteome</keyword>
<accession>A0A8B7PDC9</accession>
<sequence length="499" mass="57014">MATATLECKICFAEYDSGDHKPLCLNCGHTFCLYCILRLPANFHGRVCPNCRKRTSQPIDQMVVNYELIPSGSEPRQLCLHKQSETPCPHHQNAQDYFCVDCMELLCCTCTRETHVAHKIELLDDLLQEDEAGHPASVVDSWSRIRSTMQRNFQSVSSFVSLSDDIFGLAKEILSLKIDFEGWKAQKVSTEQDLEVWADETRVTDENKRQKLKGMLSQLKLKSEENRKIKKIKARLDAASMKWASLESQTCKLMPPDERWIVTSSDEGERALASLANNRKPSRLVVLSTHTRPIPGLGELLSRLAAHHTGDISLLPLDSFWRPAGQSGHGMGAIIEKFGRKLTTVYGTPIQVMAHRRAQYRTVCDYNVRFDCCADLIRARRLARRIENVCCVRSVPREIGKTLKARGCVVTRWHFPDLRDEDVNWMSSILAEYYDYYDPAFELVLPRDRLTDAGARQLFKNRTRLRKLYHEPNAAHLKSACNPYTKCIELTTTNILHWA</sequence>
<dbReference type="SUPFAM" id="SSF57850">
    <property type="entry name" value="RING/U-box"/>
    <property type="match status" value="1"/>
</dbReference>
<dbReference type="Proteomes" id="UP000694843">
    <property type="component" value="Unplaced"/>
</dbReference>
<protein>
    <submittedName>
        <fullName evidence="8">Uncharacterized protein LOC108679179</fullName>
    </submittedName>
</protein>
<dbReference type="SMART" id="SM00336">
    <property type="entry name" value="BBOX"/>
    <property type="match status" value="1"/>
</dbReference>
<evidence type="ECO:0000313" key="7">
    <source>
        <dbReference type="Proteomes" id="UP000694843"/>
    </source>
</evidence>
<dbReference type="OrthoDB" id="6334960at2759"/>
<dbReference type="InterPro" id="IPR001841">
    <property type="entry name" value="Znf_RING"/>
</dbReference>
<evidence type="ECO:0000256" key="4">
    <source>
        <dbReference type="PROSITE-ProRule" id="PRU00024"/>
    </source>
</evidence>
<proteinExistence type="predicted"/>
<dbReference type="SUPFAM" id="SSF57845">
    <property type="entry name" value="B-box zinc-binding domain"/>
    <property type="match status" value="1"/>
</dbReference>
<dbReference type="SMART" id="SM00184">
    <property type="entry name" value="RING"/>
    <property type="match status" value="1"/>
</dbReference>
<name>A0A8B7PDC9_HYAAZ</name>
<dbReference type="RefSeq" id="XP_018023271.1">
    <property type="nucleotide sequence ID" value="XM_018167782.2"/>
</dbReference>
<keyword evidence="2 4" id="KW-0863">Zinc-finger</keyword>
<evidence type="ECO:0000259" key="6">
    <source>
        <dbReference type="PROSITE" id="PS50119"/>
    </source>
</evidence>
<keyword evidence="3" id="KW-0862">Zinc</keyword>
<dbReference type="GeneID" id="108679179"/>
<dbReference type="InterPro" id="IPR013083">
    <property type="entry name" value="Znf_RING/FYVE/PHD"/>
</dbReference>
<dbReference type="InterPro" id="IPR017907">
    <property type="entry name" value="Znf_RING_CS"/>
</dbReference>
<evidence type="ECO:0000256" key="2">
    <source>
        <dbReference type="ARBA" id="ARBA00022771"/>
    </source>
</evidence>
<dbReference type="Pfam" id="PF00643">
    <property type="entry name" value="zf-B_box"/>
    <property type="match status" value="1"/>
</dbReference>
<evidence type="ECO:0000256" key="3">
    <source>
        <dbReference type="ARBA" id="ARBA00022833"/>
    </source>
</evidence>
<feature type="domain" description="B box-type" evidence="6">
    <location>
        <begin position="83"/>
        <end position="123"/>
    </location>
</feature>
<gene>
    <name evidence="8" type="primary">LOC108679179</name>
</gene>
<feature type="domain" description="RING-type" evidence="5">
    <location>
        <begin position="8"/>
        <end position="52"/>
    </location>
</feature>
<organism evidence="7 8">
    <name type="scientific">Hyalella azteca</name>
    <name type="common">Amphipod</name>
    <dbReference type="NCBI Taxonomy" id="294128"/>
    <lineage>
        <taxon>Eukaryota</taxon>
        <taxon>Metazoa</taxon>
        <taxon>Ecdysozoa</taxon>
        <taxon>Arthropoda</taxon>
        <taxon>Crustacea</taxon>
        <taxon>Multicrustacea</taxon>
        <taxon>Malacostraca</taxon>
        <taxon>Eumalacostraca</taxon>
        <taxon>Peracarida</taxon>
        <taxon>Amphipoda</taxon>
        <taxon>Senticaudata</taxon>
        <taxon>Talitrida</taxon>
        <taxon>Talitroidea</taxon>
        <taxon>Hyalellidae</taxon>
        <taxon>Hyalella</taxon>
    </lineage>
</organism>
<dbReference type="PANTHER" id="PTHR24103">
    <property type="entry name" value="E3 UBIQUITIN-PROTEIN LIGASE TRIM"/>
    <property type="match status" value="1"/>
</dbReference>
<evidence type="ECO:0000313" key="8">
    <source>
        <dbReference type="RefSeq" id="XP_018023271.1"/>
    </source>
</evidence>
<dbReference type="Gene3D" id="3.30.160.60">
    <property type="entry name" value="Classic Zinc Finger"/>
    <property type="match status" value="1"/>
</dbReference>
<dbReference type="Pfam" id="PF14634">
    <property type="entry name" value="zf-RING_5"/>
    <property type="match status" value="1"/>
</dbReference>
<evidence type="ECO:0000259" key="5">
    <source>
        <dbReference type="PROSITE" id="PS50089"/>
    </source>
</evidence>
<dbReference type="InterPro" id="IPR050143">
    <property type="entry name" value="TRIM/RBCC"/>
</dbReference>
<dbReference type="GO" id="GO:0008270">
    <property type="term" value="F:zinc ion binding"/>
    <property type="evidence" value="ECO:0007669"/>
    <property type="project" value="UniProtKB-KW"/>
</dbReference>
<dbReference type="PROSITE" id="PS50089">
    <property type="entry name" value="ZF_RING_2"/>
    <property type="match status" value="1"/>
</dbReference>
<evidence type="ECO:0000256" key="1">
    <source>
        <dbReference type="ARBA" id="ARBA00022723"/>
    </source>
</evidence>
<dbReference type="InterPro" id="IPR000315">
    <property type="entry name" value="Znf_B-box"/>
</dbReference>
<dbReference type="PROSITE" id="PS00518">
    <property type="entry name" value="ZF_RING_1"/>
    <property type="match status" value="1"/>
</dbReference>
<dbReference type="AlphaFoldDB" id="A0A8B7PDC9"/>
<dbReference type="PROSITE" id="PS50119">
    <property type="entry name" value="ZF_BBOX"/>
    <property type="match status" value="1"/>
</dbReference>
<reference evidence="8" key="1">
    <citation type="submission" date="2025-08" db="UniProtKB">
        <authorList>
            <consortium name="RefSeq"/>
        </authorList>
    </citation>
    <scope>IDENTIFICATION</scope>
    <source>
        <tissue evidence="8">Whole organism</tissue>
    </source>
</reference>
<keyword evidence="1" id="KW-0479">Metal-binding</keyword>
<dbReference type="Gene3D" id="3.30.40.10">
    <property type="entry name" value="Zinc/RING finger domain, C3HC4 (zinc finger)"/>
    <property type="match status" value="1"/>
</dbReference>
<dbReference type="KEGG" id="hazt:108679179"/>